<evidence type="ECO:0008006" key="4">
    <source>
        <dbReference type="Google" id="ProtNLM"/>
    </source>
</evidence>
<proteinExistence type="predicted"/>
<organism evidence="2 3">
    <name type="scientific">Tetraparma gracilis</name>
    <dbReference type="NCBI Taxonomy" id="2962635"/>
    <lineage>
        <taxon>Eukaryota</taxon>
        <taxon>Sar</taxon>
        <taxon>Stramenopiles</taxon>
        <taxon>Ochrophyta</taxon>
        <taxon>Bolidophyceae</taxon>
        <taxon>Parmales</taxon>
        <taxon>Triparmaceae</taxon>
        <taxon>Tetraparma</taxon>
    </lineage>
</organism>
<accession>A0ABQ6M4T6</accession>
<feature type="compositionally biased region" description="Pro residues" evidence="1">
    <location>
        <begin position="109"/>
        <end position="120"/>
    </location>
</feature>
<evidence type="ECO:0000256" key="1">
    <source>
        <dbReference type="SAM" id="MobiDB-lite"/>
    </source>
</evidence>
<gene>
    <name evidence="2" type="ORF">TeGR_g6432</name>
</gene>
<keyword evidence="3" id="KW-1185">Reference proteome</keyword>
<evidence type="ECO:0000313" key="2">
    <source>
        <dbReference type="EMBL" id="GMI19413.1"/>
    </source>
</evidence>
<dbReference type="EMBL" id="BRYB01002435">
    <property type="protein sequence ID" value="GMI19413.1"/>
    <property type="molecule type" value="Genomic_DNA"/>
</dbReference>
<dbReference type="Gene3D" id="3.30.200.20">
    <property type="entry name" value="Phosphorylase Kinase, domain 1"/>
    <property type="match status" value="1"/>
</dbReference>
<feature type="compositionally biased region" description="Low complexity" evidence="1">
    <location>
        <begin position="99"/>
        <end position="108"/>
    </location>
</feature>
<dbReference type="SUPFAM" id="SSF56112">
    <property type="entry name" value="Protein kinase-like (PK-like)"/>
    <property type="match status" value="1"/>
</dbReference>
<name>A0ABQ6M4T6_9STRA</name>
<protein>
    <recommendedName>
        <fullName evidence="4">Protein kinase domain-containing protein</fullName>
    </recommendedName>
</protein>
<dbReference type="Proteomes" id="UP001165060">
    <property type="component" value="Unassembled WGS sequence"/>
</dbReference>
<evidence type="ECO:0000313" key="3">
    <source>
        <dbReference type="Proteomes" id="UP001165060"/>
    </source>
</evidence>
<reference evidence="2 3" key="1">
    <citation type="journal article" date="2023" name="Commun. Biol.">
        <title>Genome analysis of Parmales, the sister group of diatoms, reveals the evolutionary specialization of diatoms from phago-mixotrophs to photoautotrophs.</title>
        <authorList>
            <person name="Ban H."/>
            <person name="Sato S."/>
            <person name="Yoshikawa S."/>
            <person name="Yamada K."/>
            <person name="Nakamura Y."/>
            <person name="Ichinomiya M."/>
            <person name="Sato N."/>
            <person name="Blanc-Mathieu R."/>
            <person name="Endo H."/>
            <person name="Kuwata A."/>
            <person name="Ogata H."/>
        </authorList>
    </citation>
    <scope>NUCLEOTIDE SEQUENCE [LARGE SCALE GENOMIC DNA]</scope>
</reference>
<comment type="caution">
    <text evidence="2">The sequence shown here is derived from an EMBL/GenBank/DDBJ whole genome shotgun (WGS) entry which is preliminary data.</text>
</comment>
<dbReference type="InterPro" id="IPR011009">
    <property type="entry name" value="Kinase-like_dom_sf"/>
</dbReference>
<sequence length="120" mass="13117">MPPLSASSLVAEGGFSFVYRVSHVSGEYAPKQIILQSPEIERDAERERTLHESYCAEHPNLLPLVSSISRHPSPSGLPYALLLFLFHPRSLASLLCAAPSSRTCSRSRPPTPPPSPDTPR</sequence>
<feature type="region of interest" description="Disordered" evidence="1">
    <location>
        <begin position="99"/>
        <end position="120"/>
    </location>
</feature>